<proteinExistence type="predicted"/>
<dbReference type="AlphaFoldDB" id="A0AAE3J6S3"/>
<comment type="caution">
    <text evidence="3">The sequence shown here is derived from an EMBL/GenBank/DDBJ whole genome shotgun (WGS) entry which is preliminary data.</text>
</comment>
<protein>
    <submittedName>
        <fullName evidence="3">HD domain-containing protein</fullName>
    </submittedName>
</protein>
<dbReference type="PANTHER" id="PTHR37294:SF1">
    <property type="entry name" value="3'-5' EXORIBONUCLEASE YHAM"/>
    <property type="match status" value="1"/>
</dbReference>
<dbReference type="SMART" id="SM00471">
    <property type="entry name" value="HDc"/>
    <property type="match status" value="1"/>
</dbReference>
<evidence type="ECO:0000313" key="3">
    <source>
        <dbReference type="EMBL" id="MCC2190214.1"/>
    </source>
</evidence>
<dbReference type="PROSITE" id="PS51831">
    <property type="entry name" value="HD"/>
    <property type="match status" value="1"/>
</dbReference>
<organism evidence="3 4">
    <name type="scientific">Fusicatenibacter faecihominis</name>
    <dbReference type="NCBI Taxonomy" id="2881276"/>
    <lineage>
        <taxon>Bacteria</taxon>
        <taxon>Bacillati</taxon>
        <taxon>Bacillota</taxon>
        <taxon>Clostridia</taxon>
        <taxon>Lachnospirales</taxon>
        <taxon>Lachnospiraceae</taxon>
        <taxon>Fusicatenibacter</taxon>
    </lineage>
</organism>
<dbReference type="RefSeq" id="WP_227615347.1">
    <property type="nucleotide sequence ID" value="NZ_JAJEPR010000016.1"/>
</dbReference>
<dbReference type="CDD" id="cd04492">
    <property type="entry name" value="YhaM_OBF_like"/>
    <property type="match status" value="1"/>
</dbReference>
<dbReference type="InterPro" id="IPR006674">
    <property type="entry name" value="HD_domain"/>
</dbReference>
<dbReference type="PANTHER" id="PTHR37294">
    <property type="entry name" value="3'-5' EXORIBONUCLEASE YHAM"/>
    <property type="match status" value="1"/>
</dbReference>
<dbReference type="InterPro" id="IPR006675">
    <property type="entry name" value="HDIG_dom"/>
</dbReference>
<dbReference type="Gene3D" id="1.10.3210.10">
    <property type="entry name" value="Hypothetical protein af1432"/>
    <property type="match status" value="1"/>
</dbReference>
<dbReference type="GO" id="GO:0016787">
    <property type="term" value="F:hydrolase activity"/>
    <property type="evidence" value="ECO:0007669"/>
    <property type="project" value="UniProtKB-KW"/>
</dbReference>
<sequence length="315" mass="35545">MKYIETLREGEKLGDIYLCKSRQSALTKSGKSYENVILQDKTGTLDAKIWDPGSPGIGDFDALDYVYVVGDVTSFQGSLQLSIKRATRAEEGEYDPADYLPMSRKDIDEMYEELLKYMRKVKNPYLLKLAESFFVENEAFIRLFKKHSAAKSVHHGFVGGLLEHTLSVVKLCDFYADQYDFLNRDLLITAAMFHDIGKTKELSAFPANDYTDDGQLLGHIVIGVELVGLGIRRIPDFPKRLASELKHCIVAHHGELEYGSPKKPALAEAAALNFADNTDARMETFREILTGSATTDEWLGYNRFVDSNVRRTTEF</sequence>
<evidence type="ECO:0000313" key="4">
    <source>
        <dbReference type="Proteomes" id="UP001197875"/>
    </source>
</evidence>
<dbReference type="Proteomes" id="UP001197875">
    <property type="component" value="Unassembled WGS sequence"/>
</dbReference>
<feature type="domain" description="HD" evidence="2">
    <location>
        <begin position="161"/>
        <end position="281"/>
    </location>
</feature>
<keyword evidence="1" id="KW-0378">Hydrolase</keyword>
<dbReference type="GO" id="GO:0031125">
    <property type="term" value="P:rRNA 3'-end processing"/>
    <property type="evidence" value="ECO:0007669"/>
    <property type="project" value="TreeGrafter"/>
</dbReference>
<dbReference type="SUPFAM" id="SSF109604">
    <property type="entry name" value="HD-domain/PDEase-like"/>
    <property type="match status" value="1"/>
</dbReference>
<dbReference type="EMBL" id="JAJEPR010000016">
    <property type="protein sequence ID" value="MCC2190214.1"/>
    <property type="molecule type" value="Genomic_DNA"/>
</dbReference>
<reference evidence="3 4" key="1">
    <citation type="submission" date="2021-10" db="EMBL/GenBank/DDBJ databases">
        <title>Anaerobic single-cell dispensing facilitates the cultivation of human gut bacteria.</title>
        <authorList>
            <person name="Afrizal A."/>
        </authorList>
    </citation>
    <scope>NUCLEOTIDE SEQUENCE [LARGE SCALE GENOMIC DNA]</scope>
    <source>
        <strain evidence="3 4">CLA-AA-H277</strain>
    </source>
</reference>
<dbReference type="InterPro" id="IPR003607">
    <property type="entry name" value="HD/PDEase_dom"/>
</dbReference>
<name>A0AAE3J6S3_9FIRM</name>
<dbReference type="Pfam" id="PF01966">
    <property type="entry name" value="HD"/>
    <property type="match status" value="1"/>
</dbReference>
<keyword evidence="4" id="KW-1185">Reference proteome</keyword>
<dbReference type="CDD" id="cd00077">
    <property type="entry name" value="HDc"/>
    <property type="match status" value="1"/>
</dbReference>
<gene>
    <name evidence="3" type="ORF">LKD71_10410</name>
</gene>
<dbReference type="InterPro" id="IPR050798">
    <property type="entry name" value="YhaM_exoribonuc/phosphodiest"/>
</dbReference>
<evidence type="ECO:0000256" key="1">
    <source>
        <dbReference type="ARBA" id="ARBA00022801"/>
    </source>
</evidence>
<evidence type="ECO:0000259" key="2">
    <source>
        <dbReference type="PROSITE" id="PS51831"/>
    </source>
</evidence>
<accession>A0AAE3J6S3</accession>
<dbReference type="NCBIfam" id="TIGR00277">
    <property type="entry name" value="HDIG"/>
    <property type="match status" value="1"/>
</dbReference>